<evidence type="ECO:0000313" key="3">
    <source>
        <dbReference type="Proteomes" id="UP000749040"/>
    </source>
</evidence>
<dbReference type="Proteomes" id="UP000749040">
    <property type="component" value="Unassembled WGS sequence"/>
</dbReference>
<comment type="caution">
    <text evidence="2">The sequence shown here is derived from an EMBL/GenBank/DDBJ whole genome shotgun (WGS) entry which is preliminary data.</text>
</comment>
<gene>
    <name evidence="2" type="ORF">ITX44_01310</name>
</gene>
<sequence length="235" mass="24586">MEVESHAVPLRSQYTRQIAADIETNRAEQERLKARLVQLQDDETYLVGLKAASETAPPATDDTQEAGAAADPASQDTPLPRQRDVAPVPETVGAPEGGAEGAGKRSGRKKAAAAPRKRATSAAGRGPAPTKAAAKTAQADAKNIEPSLRERAGNVLLQRPGQPRSAREVLAELTEGDPAYAATAQAVRQALESLVAAGAAARERQGRSVYYISMSAPAASEIADTEQQDEATDKA</sequence>
<feature type="compositionally biased region" description="Low complexity" evidence="1">
    <location>
        <begin position="120"/>
        <end position="141"/>
    </location>
</feature>
<keyword evidence="3" id="KW-1185">Reference proteome</keyword>
<protein>
    <recommendedName>
        <fullName evidence="4">Regulatory protein</fullName>
    </recommendedName>
</protein>
<name>A0ABS2TIL1_9ACTN</name>
<dbReference type="RefSeq" id="WP_205355057.1">
    <property type="nucleotide sequence ID" value="NZ_JADKYB010000001.1"/>
</dbReference>
<evidence type="ECO:0008006" key="4">
    <source>
        <dbReference type="Google" id="ProtNLM"/>
    </source>
</evidence>
<reference evidence="2 3" key="1">
    <citation type="submission" date="2021-01" db="EMBL/GenBank/DDBJ databases">
        <title>Streptomyces acididurans sp. nov., isolated from a peat swamp forest soil.</title>
        <authorList>
            <person name="Chantavorakit T."/>
            <person name="Duangmal K."/>
        </authorList>
    </citation>
    <scope>NUCLEOTIDE SEQUENCE [LARGE SCALE GENOMIC DNA]</scope>
    <source>
        <strain evidence="2 3">KK5PA1</strain>
    </source>
</reference>
<feature type="region of interest" description="Disordered" evidence="1">
    <location>
        <begin position="50"/>
        <end position="166"/>
    </location>
</feature>
<proteinExistence type="predicted"/>
<evidence type="ECO:0000313" key="2">
    <source>
        <dbReference type="EMBL" id="MBM9503184.1"/>
    </source>
</evidence>
<feature type="compositionally biased region" description="Basic residues" evidence="1">
    <location>
        <begin position="105"/>
        <end position="119"/>
    </location>
</feature>
<organism evidence="2 3">
    <name type="scientific">Actinacidiphila acididurans</name>
    <dbReference type="NCBI Taxonomy" id="2784346"/>
    <lineage>
        <taxon>Bacteria</taxon>
        <taxon>Bacillati</taxon>
        <taxon>Actinomycetota</taxon>
        <taxon>Actinomycetes</taxon>
        <taxon>Kitasatosporales</taxon>
        <taxon>Streptomycetaceae</taxon>
        <taxon>Actinacidiphila</taxon>
    </lineage>
</organism>
<accession>A0ABS2TIL1</accession>
<dbReference type="EMBL" id="JADKYB010000001">
    <property type="protein sequence ID" value="MBM9503184.1"/>
    <property type="molecule type" value="Genomic_DNA"/>
</dbReference>
<evidence type="ECO:0000256" key="1">
    <source>
        <dbReference type="SAM" id="MobiDB-lite"/>
    </source>
</evidence>